<keyword evidence="3" id="KW-1185">Reference proteome</keyword>
<evidence type="ECO:0000313" key="3">
    <source>
        <dbReference type="Proteomes" id="UP001566331"/>
    </source>
</evidence>
<gene>
    <name evidence="2" type="ORF">AB6713_08470</name>
</gene>
<dbReference type="RefSeq" id="WP_370562416.1">
    <property type="nucleotide sequence ID" value="NZ_JBFWIB010000001.1"/>
</dbReference>
<sequence>MTAGALLRSAVPAIAAIALAGCSVLGSGGTSARATIYAPDVRVQADPAWPSVQWQLAIGGASASRVIDSPRINVRPTPAELQVYAGASWAQPSTNLIEDTLLRAFEDSGRINAVARSDTGIRADYKLVLDVRRFESDYTGLAVPDATIEIAAKLLYNRDQRVAASRTFLQAAPAASTEVDDVVAAFEQSLAAITRDIVGWTLTSGEADAAEAQRP</sequence>
<comment type="caution">
    <text evidence="2">The sequence shown here is derived from an EMBL/GenBank/DDBJ whole genome shotgun (WGS) entry which is preliminary data.</text>
</comment>
<dbReference type="EMBL" id="JBFWIC010000009">
    <property type="protein sequence ID" value="MEZ0474651.1"/>
    <property type="molecule type" value="Genomic_DNA"/>
</dbReference>
<keyword evidence="2" id="KW-0449">Lipoprotein</keyword>
<name>A0ABV4HS56_9GAMM</name>
<evidence type="ECO:0000259" key="1">
    <source>
        <dbReference type="Pfam" id="PF03886"/>
    </source>
</evidence>
<dbReference type="Proteomes" id="UP001566331">
    <property type="component" value="Unassembled WGS sequence"/>
</dbReference>
<dbReference type="SUPFAM" id="SSF159594">
    <property type="entry name" value="XCC0632-like"/>
    <property type="match status" value="1"/>
</dbReference>
<dbReference type="Pfam" id="PF03886">
    <property type="entry name" value="ABC_trans_aux"/>
    <property type="match status" value="1"/>
</dbReference>
<feature type="domain" description="ABC-type transport auxiliary lipoprotein component" evidence="1">
    <location>
        <begin position="38"/>
        <end position="198"/>
    </location>
</feature>
<reference evidence="2 3" key="1">
    <citation type="submission" date="2024-07" db="EMBL/GenBank/DDBJ databases">
        <title>Luteimonas salilacus sp. nov., isolated from the shore soil of Salt Lake in Tibet of China.</title>
        <authorList>
            <person name="Zhang X."/>
            <person name="Li A."/>
        </authorList>
    </citation>
    <scope>NUCLEOTIDE SEQUENCE [LARGE SCALE GENOMIC DNA]</scope>
    <source>
        <strain evidence="2 3">B3-2-R+30</strain>
    </source>
</reference>
<evidence type="ECO:0000313" key="2">
    <source>
        <dbReference type="EMBL" id="MEZ0474651.1"/>
    </source>
</evidence>
<proteinExistence type="predicted"/>
<dbReference type="Gene3D" id="3.40.50.10610">
    <property type="entry name" value="ABC-type transport auxiliary lipoprotein component"/>
    <property type="match status" value="1"/>
</dbReference>
<organism evidence="2 3">
    <name type="scientific">Luteimonas salinilitoris</name>
    <dbReference type="NCBI Taxonomy" id="3237697"/>
    <lineage>
        <taxon>Bacteria</taxon>
        <taxon>Pseudomonadati</taxon>
        <taxon>Pseudomonadota</taxon>
        <taxon>Gammaproteobacteria</taxon>
        <taxon>Lysobacterales</taxon>
        <taxon>Lysobacteraceae</taxon>
        <taxon>Luteimonas</taxon>
    </lineage>
</organism>
<protein>
    <submittedName>
        <fullName evidence="2">ABC-type transport auxiliary lipoprotein family protein</fullName>
    </submittedName>
</protein>
<dbReference type="InterPro" id="IPR005586">
    <property type="entry name" value="ABC_trans_aux"/>
</dbReference>
<accession>A0ABV4HS56</accession>